<dbReference type="Gene3D" id="1.10.10.60">
    <property type="entry name" value="Homeodomain-like"/>
    <property type="match status" value="1"/>
</dbReference>
<keyword evidence="13" id="KW-1185">Reference proteome</keyword>
<evidence type="ECO:0000256" key="8">
    <source>
        <dbReference type="PROSITE-ProRule" id="PRU00108"/>
    </source>
</evidence>
<dbReference type="Proteomes" id="UP001159427">
    <property type="component" value="Unassembled WGS sequence"/>
</dbReference>
<evidence type="ECO:0000256" key="7">
    <source>
        <dbReference type="PROSITE-ProRule" id="PRU00042"/>
    </source>
</evidence>
<name>A0ABN8LF27_9CNID</name>
<dbReference type="Gene3D" id="3.30.160.60">
    <property type="entry name" value="Classic Zinc Finger"/>
    <property type="match status" value="5"/>
</dbReference>
<gene>
    <name evidence="12" type="ORF">PEVE_00004767</name>
</gene>
<evidence type="ECO:0000256" key="1">
    <source>
        <dbReference type="ARBA" id="ARBA00004123"/>
    </source>
</evidence>
<evidence type="ECO:0000256" key="3">
    <source>
        <dbReference type="ARBA" id="ARBA00022737"/>
    </source>
</evidence>
<keyword evidence="4 7" id="KW-0863">Zinc-finger</keyword>
<sequence>MSRPNRFAETLIFSSPIDYVRRKLDFGEVVKKPRPARTDRYHTENASNSSVRRRLDFGETDPSALLVLLADLLPNRCQSEQDAREQSCRSRRTCLTLQQKTALEQLFLKNMFPNRREKSALAIELGLTYFNVQMWFRNRRQRWKKEKKANTVDELTQENEPSLSPRQVRNFYYLPYANRTSSSSVPDWLPVLLKCDREVLAPRDITPDKELSNSRRLTSNDKLARFLSGHYRAHSDERPYKCDQCETRFKTLCAKQKHMMLHNNDKRLQCSLCGKVCQNSQHLKVHQSRVHSDERPFNCSSCKKSFKTRFELKKHQVSHSDERPFECSVCEMWFKSSEQLNKHFKTVSHLKWLKAMPPDEKPFKCNQCERAFLTASDLKEHSYVHTRERLPDCWLCGRMLVSEESLRQHTQKCVNRLVHSKTFVT</sequence>
<evidence type="ECO:0000256" key="4">
    <source>
        <dbReference type="ARBA" id="ARBA00022771"/>
    </source>
</evidence>
<dbReference type="Pfam" id="PF00046">
    <property type="entry name" value="Homeodomain"/>
    <property type="match status" value="1"/>
</dbReference>
<dbReference type="InterPro" id="IPR013087">
    <property type="entry name" value="Znf_C2H2_type"/>
</dbReference>
<feature type="domain" description="C2H2-type" evidence="11">
    <location>
        <begin position="268"/>
        <end position="296"/>
    </location>
</feature>
<feature type="domain" description="C2H2-type" evidence="11">
    <location>
        <begin position="363"/>
        <end position="390"/>
    </location>
</feature>
<dbReference type="PANTHER" id="PTHR16515:SF49">
    <property type="entry name" value="GASTRULA ZINC FINGER PROTEIN XLCGF49.1-LIKE-RELATED"/>
    <property type="match status" value="1"/>
</dbReference>
<dbReference type="PANTHER" id="PTHR16515">
    <property type="entry name" value="PR DOMAIN ZINC FINGER PROTEIN"/>
    <property type="match status" value="1"/>
</dbReference>
<dbReference type="InterPro" id="IPR050331">
    <property type="entry name" value="Zinc_finger"/>
</dbReference>
<evidence type="ECO:0000259" key="11">
    <source>
        <dbReference type="PROSITE" id="PS50157"/>
    </source>
</evidence>
<evidence type="ECO:0000256" key="6">
    <source>
        <dbReference type="ARBA" id="ARBA00023242"/>
    </source>
</evidence>
<reference evidence="12 13" key="1">
    <citation type="submission" date="2022-05" db="EMBL/GenBank/DDBJ databases">
        <authorList>
            <consortium name="Genoscope - CEA"/>
            <person name="William W."/>
        </authorList>
    </citation>
    <scope>NUCLEOTIDE SEQUENCE [LARGE SCALE GENOMIC DNA]</scope>
</reference>
<dbReference type="EMBL" id="CALNXI010000013">
    <property type="protein sequence ID" value="CAH3014712.1"/>
    <property type="molecule type" value="Genomic_DNA"/>
</dbReference>
<comment type="subcellular location">
    <subcellularLocation>
        <location evidence="1 8 9">Nucleus</location>
    </subcellularLocation>
</comment>
<dbReference type="SMART" id="SM00389">
    <property type="entry name" value="HOX"/>
    <property type="match status" value="1"/>
</dbReference>
<protein>
    <submittedName>
        <fullName evidence="12">Uncharacterized protein</fullName>
    </submittedName>
</protein>
<evidence type="ECO:0000256" key="2">
    <source>
        <dbReference type="ARBA" id="ARBA00022723"/>
    </source>
</evidence>
<feature type="domain" description="C2H2-type" evidence="11">
    <location>
        <begin position="325"/>
        <end position="349"/>
    </location>
</feature>
<organism evidence="12 13">
    <name type="scientific">Porites evermanni</name>
    <dbReference type="NCBI Taxonomy" id="104178"/>
    <lineage>
        <taxon>Eukaryota</taxon>
        <taxon>Metazoa</taxon>
        <taxon>Cnidaria</taxon>
        <taxon>Anthozoa</taxon>
        <taxon>Hexacorallia</taxon>
        <taxon>Scleractinia</taxon>
        <taxon>Fungiina</taxon>
        <taxon>Poritidae</taxon>
        <taxon>Porites</taxon>
    </lineage>
</organism>
<evidence type="ECO:0000313" key="12">
    <source>
        <dbReference type="EMBL" id="CAH3014712.1"/>
    </source>
</evidence>
<keyword evidence="8 9" id="KW-0238">DNA-binding</keyword>
<dbReference type="InterPro" id="IPR001356">
    <property type="entry name" value="HD"/>
</dbReference>
<dbReference type="PROSITE" id="PS50157">
    <property type="entry name" value="ZINC_FINGER_C2H2_2"/>
    <property type="match status" value="5"/>
</dbReference>
<dbReference type="InterPro" id="IPR022755">
    <property type="entry name" value="Znf_C2H2_jaz"/>
</dbReference>
<dbReference type="CDD" id="cd00086">
    <property type="entry name" value="homeodomain"/>
    <property type="match status" value="1"/>
</dbReference>
<keyword evidence="3" id="KW-0677">Repeat</keyword>
<dbReference type="SMART" id="SM00355">
    <property type="entry name" value="ZnF_C2H2"/>
    <property type="match status" value="5"/>
</dbReference>
<dbReference type="Pfam" id="PF00096">
    <property type="entry name" value="zf-C2H2"/>
    <property type="match status" value="2"/>
</dbReference>
<feature type="domain" description="C2H2-type" evidence="11">
    <location>
        <begin position="240"/>
        <end position="267"/>
    </location>
</feature>
<evidence type="ECO:0000313" key="13">
    <source>
        <dbReference type="Proteomes" id="UP001159427"/>
    </source>
</evidence>
<dbReference type="InterPro" id="IPR009057">
    <property type="entry name" value="Homeodomain-like_sf"/>
</dbReference>
<dbReference type="Pfam" id="PF12171">
    <property type="entry name" value="zf-C2H2_jaz"/>
    <property type="match status" value="1"/>
</dbReference>
<keyword evidence="2" id="KW-0479">Metal-binding</keyword>
<feature type="DNA-binding region" description="Homeobox" evidence="8">
    <location>
        <begin position="88"/>
        <end position="147"/>
    </location>
</feature>
<accession>A0ABN8LF27</accession>
<evidence type="ECO:0000256" key="9">
    <source>
        <dbReference type="RuleBase" id="RU000682"/>
    </source>
</evidence>
<keyword evidence="5" id="KW-0862">Zinc</keyword>
<evidence type="ECO:0000259" key="10">
    <source>
        <dbReference type="PROSITE" id="PS50071"/>
    </source>
</evidence>
<dbReference type="PROSITE" id="PS50071">
    <property type="entry name" value="HOMEOBOX_2"/>
    <property type="match status" value="1"/>
</dbReference>
<keyword evidence="6 8" id="KW-0539">Nucleus</keyword>
<dbReference type="InterPro" id="IPR036236">
    <property type="entry name" value="Znf_C2H2_sf"/>
</dbReference>
<feature type="domain" description="Homeobox" evidence="10">
    <location>
        <begin position="86"/>
        <end position="146"/>
    </location>
</feature>
<evidence type="ECO:0000256" key="5">
    <source>
        <dbReference type="ARBA" id="ARBA00022833"/>
    </source>
</evidence>
<proteinExistence type="predicted"/>
<dbReference type="PROSITE" id="PS00028">
    <property type="entry name" value="ZINC_FINGER_C2H2_1"/>
    <property type="match status" value="4"/>
</dbReference>
<comment type="caution">
    <text evidence="12">The sequence shown here is derived from an EMBL/GenBank/DDBJ whole genome shotgun (WGS) entry which is preliminary data.</text>
</comment>
<feature type="domain" description="C2H2-type" evidence="11">
    <location>
        <begin position="297"/>
        <end position="324"/>
    </location>
</feature>
<dbReference type="SUPFAM" id="SSF57667">
    <property type="entry name" value="beta-beta-alpha zinc fingers"/>
    <property type="match status" value="3"/>
</dbReference>
<keyword evidence="8 9" id="KW-0371">Homeobox</keyword>
<dbReference type="SUPFAM" id="SSF46689">
    <property type="entry name" value="Homeodomain-like"/>
    <property type="match status" value="1"/>
</dbReference>